<name>A0ABT9WHB8_9BACL</name>
<proteinExistence type="inferred from homology"/>
<keyword evidence="5" id="KW-1185">Reference proteome</keyword>
<dbReference type="InterPro" id="IPR015424">
    <property type="entry name" value="PyrdxlP-dep_Trfase"/>
</dbReference>
<comment type="similarity">
    <text evidence="1 3">Belongs to the class-III pyridoxal-phosphate-dependent aminotransferase family.</text>
</comment>
<evidence type="ECO:0000256" key="1">
    <source>
        <dbReference type="ARBA" id="ARBA00008954"/>
    </source>
</evidence>
<dbReference type="InterPro" id="IPR015422">
    <property type="entry name" value="PyrdxlP-dep_Trfase_small"/>
</dbReference>
<protein>
    <submittedName>
        <fullName evidence="4">Adenosylmethionine-8-amino-7-oxononanoate aminotransferase</fullName>
    </submittedName>
</protein>
<reference evidence="4 5" key="1">
    <citation type="submission" date="2023-07" db="EMBL/GenBank/DDBJ databases">
        <title>Sorghum-associated microbial communities from plants grown in Nebraska, USA.</title>
        <authorList>
            <person name="Schachtman D."/>
        </authorList>
    </citation>
    <scope>NUCLEOTIDE SEQUENCE [LARGE SCALE GENOMIC DNA]</scope>
    <source>
        <strain evidence="4 5">DS1314</strain>
    </source>
</reference>
<gene>
    <name evidence="4" type="ORF">J2T19_004083</name>
</gene>
<dbReference type="SUPFAM" id="SSF53383">
    <property type="entry name" value="PLP-dependent transferases"/>
    <property type="match status" value="1"/>
</dbReference>
<dbReference type="InterPro" id="IPR005814">
    <property type="entry name" value="Aminotrans_3"/>
</dbReference>
<keyword evidence="2 3" id="KW-0663">Pyridoxal phosphate</keyword>
<dbReference type="CDD" id="cd00610">
    <property type="entry name" value="OAT_like"/>
    <property type="match status" value="1"/>
</dbReference>
<dbReference type="InterPro" id="IPR015421">
    <property type="entry name" value="PyrdxlP-dep_Trfase_major"/>
</dbReference>
<keyword evidence="4" id="KW-0032">Aminotransferase</keyword>
<evidence type="ECO:0000256" key="3">
    <source>
        <dbReference type="RuleBase" id="RU003560"/>
    </source>
</evidence>
<evidence type="ECO:0000313" key="5">
    <source>
        <dbReference type="Proteomes" id="UP001233836"/>
    </source>
</evidence>
<comment type="caution">
    <text evidence="4">The sequence shown here is derived from an EMBL/GenBank/DDBJ whole genome shotgun (WGS) entry which is preliminary data.</text>
</comment>
<keyword evidence="4" id="KW-0808">Transferase</keyword>
<dbReference type="PROSITE" id="PS00600">
    <property type="entry name" value="AA_TRANSFER_CLASS_3"/>
    <property type="match status" value="1"/>
</dbReference>
<dbReference type="GO" id="GO:0008483">
    <property type="term" value="F:transaminase activity"/>
    <property type="evidence" value="ECO:0007669"/>
    <property type="project" value="UniProtKB-KW"/>
</dbReference>
<dbReference type="Pfam" id="PF00202">
    <property type="entry name" value="Aminotran_3"/>
    <property type="match status" value="1"/>
</dbReference>
<dbReference type="PANTHER" id="PTHR43094:SF1">
    <property type="entry name" value="AMINOTRANSFERASE CLASS-III"/>
    <property type="match status" value="1"/>
</dbReference>
<organism evidence="4 5">
    <name type="scientific">Paenibacillus tundrae</name>
    <dbReference type="NCBI Taxonomy" id="528187"/>
    <lineage>
        <taxon>Bacteria</taxon>
        <taxon>Bacillati</taxon>
        <taxon>Bacillota</taxon>
        <taxon>Bacilli</taxon>
        <taxon>Bacillales</taxon>
        <taxon>Paenibacillaceae</taxon>
        <taxon>Paenibacillus</taxon>
    </lineage>
</organism>
<dbReference type="Proteomes" id="UP001233836">
    <property type="component" value="Unassembled WGS sequence"/>
</dbReference>
<evidence type="ECO:0000313" key="4">
    <source>
        <dbReference type="EMBL" id="MDQ0172593.1"/>
    </source>
</evidence>
<dbReference type="Gene3D" id="3.40.640.10">
    <property type="entry name" value="Type I PLP-dependent aspartate aminotransferase-like (Major domain)"/>
    <property type="match status" value="1"/>
</dbReference>
<dbReference type="RefSeq" id="WP_307218879.1">
    <property type="nucleotide sequence ID" value="NZ_JAUSTI010000012.1"/>
</dbReference>
<sequence length="482" mass="52847">MNSVDQQPQPLGGTKEEWLEKDRQYVWHHISPHNDHPMIAVSGEGSWIMDQYGSRYLDAMSGLWCVNVGHGREEIARSAYEQMKALAYVPMTQSHEPAILLAEKLNDWLEGEYRIFFSNSGSDANEVAFKIARQYHHQNGEPTRHKFISRHRAYHGNSMGALGATGQAARKIKYEPLGVGFTHVPPPYCYRCPFGKSKDGCGLECAAIYEEVIRWEGPETVAAVIMEPVITGGGMIVPPPDYMRTVQEICERYGVLLIVDEVICGFGRSGQKFGHHNYGVKPDIVTMAKGLTSAYSPLSATAVRADMYDSFKEPGADTHFRHVNTFGGNPVSCRVALANLEIIERENLVSQAEWLGSLLREKLEPLLSLSVVGDIRSFGFACGIELIEADGSPARADQVMKVLASCKKDGILIGKNGDTVPGFANILTISPPFVTTEAELDLIAGSLLTALRNLDASSLDMNDEAIIVQGGIRSADDGGNHH</sequence>
<dbReference type="InterPro" id="IPR049704">
    <property type="entry name" value="Aminotrans_3_PPA_site"/>
</dbReference>
<dbReference type="NCBIfam" id="NF005812">
    <property type="entry name" value="PRK07678.1"/>
    <property type="match status" value="1"/>
</dbReference>
<accession>A0ABT9WHB8</accession>
<dbReference type="Gene3D" id="3.90.1150.10">
    <property type="entry name" value="Aspartate Aminotransferase, domain 1"/>
    <property type="match status" value="1"/>
</dbReference>
<dbReference type="PANTHER" id="PTHR43094">
    <property type="entry name" value="AMINOTRANSFERASE"/>
    <property type="match status" value="1"/>
</dbReference>
<evidence type="ECO:0000256" key="2">
    <source>
        <dbReference type="ARBA" id="ARBA00022898"/>
    </source>
</evidence>
<dbReference type="EMBL" id="JAUSTI010000012">
    <property type="protein sequence ID" value="MDQ0172593.1"/>
    <property type="molecule type" value="Genomic_DNA"/>
</dbReference>